<sequence length="74" mass="8327">MALKRWLELVCEICTTKKMVELTGDEQEVKQEMIGWYNIVTDTAQGPETYLVCSGLCLKEVGDVAMKATIERKG</sequence>
<dbReference type="AlphaFoldDB" id="A0A0F8WYA3"/>
<reference evidence="1" key="1">
    <citation type="journal article" date="2015" name="Nature">
        <title>Complex archaea that bridge the gap between prokaryotes and eukaryotes.</title>
        <authorList>
            <person name="Spang A."/>
            <person name="Saw J.H."/>
            <person name="Jorgensen S.L."/>
            <person name="Zaremba-Niedzwiedzka K."/>
            <person name="Martijn J."/>
            <person name="Lind A.E."/>
            <person name="van Eijk R."/>
            <person name="Schleper C."/>
            <person name="Guy L."/>
            <person name="Ettema T.J."/>
        </authorList>
    </citation>
    <scope>NUCLEOTIDE SEQUENCE</scope>
</reference>
<organism evidence="1">
    <name type="scientific">marine sediment metagenome</name>
    <dbReference type="NCBI Taxonomy" id="412755"/>
    <lineage>
        <taxon>unclassified sequences</taxon>
        <taxon>metagenomes</taxon>
        <taxon>ecological metagenomes</taxon>
    </lineage>
</organism>
<name>A0A0F8WYA3_9ZZZZ</name>
<accession>A0A0F8WYA3</accession>
<proteinExistence type="predicted"/>
<dbReference type="EMBL" id="LAZR01062377">
    <property type="protein sequence ID" value="KKK61643.1"/>
    <property type="molecule type" value="Genomic_DNA"/>
</dbReference>
<evidence type="ECO:0000313" key="1">
    <source>
        <dbReference type="EMBL" id="KKK61643.1"/>
    </source>
</evidence>
<comment type="caution">
    <text evidence="1">The sequence shown here is derived from an EMBL/GenBank/DDBJ whole genome shotgun (WGS) entry which is preliminary data.</text>
</comment>
<gene>
    <name evidence="1" type="ORF">LCGC14_3012280</name>
</gene>
<protein>
    <submittedName>
        <fullName evidence="1">Uncharacterized protein</fullName>
    </submittedName>
</protein>